<proteinExistence type="predicted"/>
<feature type="signal peptide" evidence="1">
    <location>
        <begin position="1"/>
        <end position="22"/>
    </location>
</feature>
<feature type="chain" id="PRO_5045111244" evidence="1">
    <location>
        <begin position="23"/>
        <end position="110"/>
    </location>
</feature>
<evidence type="ECO:0000313" key="2">
    <source>
        <dbReference type="EMBL" id="VTU07340.1"/>
    </source>
</evidence>
<sequence length="110" mass="12997">MKKVLILLLGIASLSFSTNLLANDKDFYAGWEELKLYEAEKTGFEIENDGAELLYKHIMFYTDNTCTKKLDIKYSETEYAERQKIPYRLVYTYKYQGKEKLRIKTNLCVK</sequence>
<dbReference type="GeneID" id="86155293"/>
<dbReference type="Proteomes" id="UP000308167">
    <property type="component" value="Unassembled WGS sequence"/>
</dbReference>
<accession>A0ABY6TIV9</accession>
<evidence type="ECO:0000256" key="1">
    <source>
        <dbReference type="SAM" id="SignalP"/>
    </source>
</evidence>
<organism evidence="2 3">
    <name type="scientific">Actinobacillus porcinus</name>
    <dbReference type="NCBI Taxonomy" id="51048"/>
    <lineage>
        <taxon>Bacteria</taxon>
        <taxon>Pseudomonadati</taxon>
        <taxon>Pseudomonadota</taxon>
        <taxon>Gammaproteobacteria</taxon>
        <taxon>Pasteurellales</taxon>
        <taxon>Pasteurellaceae</taxon>
        <taxon>Actinobacillus</taxon>
    </lineage>
</organism>
<dbReference type="RefSeq" id="WP_135709721.1">
    <property type="nucleotide sequence ID" value="NZ_CABFKI010000004.1"/>
</dbReference>
<name>A0ABY6TIV9_9PAST</name>
<reference evidence="2 3" key="1">
    <citation type="submission" date="2019-05" db="EMBL/GenBank/DDBJ databases">
        <authorList>
            <consortium name="Pathogen Informatics"/>
        </authorList>
    </citation>
    <scope>NUCLEOTIDE SEQUENCE [LARGE SCALE GENOMIC DNA]</scope>
    <source>
        <strain evidence="2 3">NM319</strain>
    </source>
</reference>
<keyword evidence="3" id="KW-1185">Reference proteome</keyword>
<keyword evidence="1" id="KW-0732">Signal</keyword>
<dbReference type="EMBL" id="CABFKI010000004">
    <property type="protein sequence ID" value="VTU07340.1"/>
    <property type="molecule type" value="Genomic_DNA"/>
</dbReference>
<evidence type="ECO:0000313" key="3">
    <source>
        <dbReference type="Proteomes" id="UP000308167"/>
    </source>
</evidence>
<gene>
    <name evidence="2" type="ORF">SAMEA1410922_00895</name>
</gene>
<comment type="caution">
    <text evidence="2">The sequence shown here is derived from an EMBL/GenBank/DDBJ whole genome shotgun (WGS) entry which is preliminary data.</text>
</comment>
<protein>
    <submittedName>
        <fullName evidence="2">Uncharacterized protein</fullName>
    </submittedName>
</protein>